<dbReference type="AlphaFoldDB" id="A0A133XE51"/>
<gene>
    <name evidence="2" type="ORF">AT959_18625</name>
</gene>
<keyword evidence="1" id="KW-0732">Signal</keyword>
<dbReference type="Pfam" id="PF11453">
    <property type="entry name" value="DUF2950"/>
    <property type="match status" value="1"/>
</dbReference>
<feature type="signal peptide" evidence="1">
    <location>
        <begin position="1"/>
        <end position="32"/>
    </location>
</feature>
<dbReference type="EMBL" id="LODL01000039">
    <property type="protein sequence ID" value="KXB29201.1"/>
    <property type="molecule type" value="Genomic_DNA"/>
</dbReference>
<feature type="chain" id="PRO_5007459546" description="DUF2950 domain-containing protein" evidence="1">
    <location>
        <begin position="33"/>
        <end position="320"/>
    </location>
</feature>
<accession>A0A133XE51</accession>
<dbReference type="Proteomes" id="UP000070186">
    <property type="component" value="Unassembled WGS sequence"/>
</dbReference>
<keyword evidence="3" id="KW-1185">Reference proteome</keyword>
<protein>
    <recommendedName>
        <fullName evidence="4">DUF2950 domain-containing protein</fullName>
    </recommendedName>
</protein>
<comment type="caution">
    <text evidence="2">The sequence shown here is derived from an EMBL/GenBank/DDBJ whole genome shotgun (WGS) entry which is preliminary data.</text>
</comment>
<dbReference type="STRING" id="281362.AT959_18625"/>
<proteinExistence type="predicted"/>
<dbReference type="RefSeq" id="WP_066886647.1">
    <property type="nucleotide sequence ID" value="NZ_LODL01000039.1"/>
</dbReference>
<organism evidence="2 3">
    <name type="scientific">Dechloromonas denitrificans</name>
    <dbReference type="NCBI Taxonomy" id="281362"/>
    <lineage>
        <taxon>Bacteria</taxon>
        <taxon>Pseudomonadati</taxon>
        <taxon>Pseudomonadota</taxon>
        <taxon>Betaproteobacteria</taxon>
        <taxon>Rhodocyclales</taxon>
        <taxon>Azonexaceae</taxon>
        <taxon>Dechloromonas</taxon>
    </lineage>
</organism>
<evidence type="ECO:0000256" key="1">
    <source>
        <dbReference type="SAM" id="SignalP"/>
    </source>
</evidence>
<evidence type="ECO:0000313" key="2">
    <source>
        <dbReference type="EMBL" id="KXB29201.1"/>
    </source>
</evidence>
<reference evidence="2 3" key="1">
    <citation type="submission" date="2015-12" db="EMBL/GenBank/DDBJ databases">
        <title>Nitrous oxide reduction kinetics distinguish bacteria harboring typical versus atypical NosZ.</title>
        <authorList>
            <person name="Yoon S."/>
            <person name="Nissen S."/>
            <person name="Park D."/>
            <person name="Sanford R.A."/>
            <person name="Loeffler F.E."/>
        </authorList>
    </citation>
    <scope>NUCLEOTIDE SEQUENCE [LARGE SCALE GENOMIC DNA]</scope>
    <source>
        <strain evidence="2 3">ATCC BAA-841</strain>
    </source>
</reference>
<evidence type="ECO:0008006" key="4">
    <source>
        <dbReference type="Google" id="ProtNLM"/>
    </source>
</evidence>
<dbReference type="InterPro" id="IPR021556">
    <property type="entry name" value="DUF2950"/>
</dbReference>
<evidence type="ECO:0000313" key="3">
    <source>
        <dbReference type="Proteomes" id="UP000070186"/>
    </source>
</evidence>
<name>A0A133XE51_9RHOO</name>
<sequence>MFLSNSFIRRAAVKSLPPLALLLAIAATPVTAAPLYGKAYPSPDAAAADLLEAARSGNSKRIQTVFGAKAKGLGSGDPVRARYERELFVSAYNEKHELRMEGDQRATLVLGNNEWPFPVPVVKIGNIWRFDPAAGIDEIVNRRIGQNELYAIEVLQAIVDAQYEYASVDRDGDGLREYAQKFSSTPGQHDGLYWPTSAGEPASPLGPLLAFAESKGYARKSGKPAPYWGYYYRILTEQGGSTPGNSYNYLAGNKLIGGFAVIAYPADYGASGVKSFIVNHEGVVYEKDLGADTAKTATAIKQFNPGDNWEKAAKPALTAR</sequence>